<comment type="caution">
    <text evidence="1">The sequence shown here is derived from an EMBL/GenBank/DDBJ whole genome shotgun (WGS) entry which is preliminary data.</text>
</comment>
<evidence type="ECO:0000313" key="2">
    <source>
        <dbReference type="Proteomes" id="UP001066276"/>
    </source>
</evidence>
<reference evidence="1" key="1">
    <citation type="journal article" date="2022" name="bioRxiv">
        <title>Sequencing and chromosome-scale assembly of the giantPleurodeles waltlgenome.</title>
        <authorList>
            <person name="Brown T."/>
            <person name="Elewa A."/>
            <person name="Iarovenko S."/>
            <person name="Subramanian E."/>
            <person name="Araus A.J."/>
            <person name="Petzold A."/>
            <person name="Susuki M."/>
            <person name="Suzuki K.-i.T."/>
            <person name="Hayashi T."/>
            <person name="Toyoda A."/>
            <person name="Oliveira C."/>
            <person name="Osipova E."/>
            <person name="Leigh N.D."/>
            <person name="Simon A."/>
            <person name="Yun M.H."/>
        </authorList>
    </citation>
    <scope>NUCLEOTIDE SEQUENCE</scope>
    <source>
        <strain evidence="1">20211129_DDA</strain>
        <tissue evidence="1">Liver</tissue>
    </source>
</reference>
<dbReference type="Proteomes" id="UP001066276">
    <property type="component" value="Chromosome 9"/>
</dbReference>
<name>A0AAV7MVT1_PLEWA</name>
<gene>
    <name evidence="1" type="ORF">NDU88_003950</name>
</gene>
<dbReference type="AlphaFoldDB" id="A0AAV7MVT1"/>
<proteinExistence type="predicted"/>
<accession>A0AAV7MVT1</accession>
<protein>
    <submittedName>
        <fullName evidence="1">Uncharacterized protein</fullName>
    </submittedName>
</protein>
<organism evidence="1 2">
    <name type="scientific">Pleurodeles waltl</name>
    <name type="common">Iberian ribbed newt</name>
    <dbReference type="NCBI Taxonomy" id="8319"/>
    <lineage>
        <taxon>Eukaryota</taxon>
        <taxon>Metazoa</taxon>
        <taxon>Chordata</taxon>
        <taxon>Craniata</taxon>
        <taxon>Vertebrata</taxon>
        <taxon>Euteleostomi</taxon>
        <taxon>Amphibia</taxon>
        <taxon>Batrachia</taxon>
        <taxon>Caudata</taxon>
        <taxon>Salamandroidea</taxon>
        <taxon>Salamandridae</taxon>
        <taxon>Pleurodelinae</taxon>
        <taxon>Pleurodeles</taxon>
    </lineage>
</organism>
<evidence type="ECO:0000313" key="1">
    <source>
        <dbReference type="EMBL" id="KAJ1106549.1"/>
    </source>
</evidence>
<sequence>MGRSQDHCRPPQECSIDPLGSTELCQDLGAVDPAPCSPLAAVYSVVTGRGELGAALARAARRKITRGVSVRPVPEEIHTWANDLLVRCVVCEQTSEYIPCHFSQRRIAVAAGRTGPPCCSDSVLRPRIAHQTLCLSSVQ</sequence>
<keyword evidence="2" id="KW-1185">Reference proteome</keyword>
<dbReference type="EMBL" id="JANPWB010000013">
    <property type="protein sequence ID" value="KAJ1106549.1"/>
    <property type="molecule type" value="Genomic_DNA"/>
</dbReference>